<sequence>MRFPLFLLAFWLLLMVAPSNASAPPAGGPYDAQWKKIDALLAKDQTAAAQQLVLGIYQKARAGRQTADYVRALVYRLHLLEEREEDADEKGIQLLEADLPAATFPARPLLHSLLAEQYHQYLQQNRYRLHDRTTVGQPAPEEAPDLLNNPDGADLATWDAARLAARVVRHYRASVETDAARQQQTKLAALGRLATFADAQGTALRPTLYDLLAHRAIEGLADDELYLTRPAEQFRFNDAKLFGPDAEFVALPLTAPAADSLNGPLHALRIWQQLTRFHQGSPAAVRADVERLRLAYVYRFATPPAAARSGYEAALRRAQQPYQQLPAWADFQVDLAQLLQQRGEPAEAVQLAREAIKRFPKSVGAARAQSLLNDLERPVLSVQTAQVQLPGQALLLSVQHRNLDKVYGYAWRISGRAMLDELLNRRESEIGKAYAKRLSAAPAATWQLSLPGPADYKVHRAELASPALPVGHYLLALSTAAAQPTKERADISTVYAFVTVSELGLVHRAAPTGGTDLWTLQRATGQPLGGVQVQPWFIDYQNGRRYLPDAAQPTAADGHLTLPYRQEQRRYMQAVLLSRGRDSLVIAEGMPGRPAPDNPPTRRPQRRAFVYTDRAIYRPGQTLYFKGIVAQEQDGRSAVLKNLPVRLQLLDVNGQQVLEQPFTTSDYGSFHGELTLPASLLNGEMQLVVKTADNNEQIGYQGFAVEDYKRPTFFVTLDPVTGRPKLGDTLSVRGTATAYAGPAVDGATVRYRVVRRTQWPLFGWAALDFGFGGEGGSGSYRRPYYPGGAEQQIATGTVQTDAQGHFRISFTAAAPDDADTSTDDDNDEDGGYRPPRPGRPTYVFEVVADVTDPNGETRSEQRNVPLGGSALNLTLSGAREINQQRLDSAFSLRSQNAAGETVPAAGTVRLYQLTPPARVLHPRSGPRPDQPGLPREEHQKLFPHDAWLREDDAETWPKRLVGEWPFDTKQGNGLPEVSKALATQTPGAYLLEAQSLTGADTARARLGFTLYNPTAARLPLPLPVWLTEASQHVRPGQPVQVLIGSGFDKVPVRLEVESRGQLLRAEWLTLSNEQRLISVPNAPEGPLYVRLVLVQDGRFYQRELTIMVNEPPRPLALDISTFRDKLQPGQQETWRVTIKNSQSQPAAAELLATLYDQSLDYFRPHRYQAPQIDPPYFGPRFGWGAHFNTVPWQTLLASFEGKPVGQAYYLYPELRMDYWQWWELEKVSTVKFTPPVIKRDEEVQSVSRSVGAPGGMRREMAMAAAPAPMMAKKSMADSSAGLLEEKELSESVVVGYGTTAKQPAADLSAVPVRADFRETALWQPAVRTNAQGEVVLEFKMPEAVTRWQLLALAHTPDLQTGLLARQLVTQKQLMVTPNAPRFFREGDQLRLTAKISSLAASALSGTAQLQLLDARTNQPLDAQLLKSPAQVTFSVGANQSTTVGWDLSIPADQAVPLEAVTYRVVAEAKQDMGSTPPHVEHRVVGKRKNGKDKVRKISKEEREKHWILTLSDGEENTLPVLPNRLLVTETLPLAITGAGTRTFELKKLTSTTSPTRRNQGLTLELTANPAWYAVQSLPYLMEYPYECAEQTFSRLYANLLAARIVQANPRIRPLLDEWKKAAASGDKNTFRSKLEQNQELKNLLLQETPWVREGQTDTERMRRLTELFDEPKLQAETQRAILRLQEMQSPSGAFPWFKQMPDNRYITQLIVAGFGKLRQLGAFDAMQDQRTADMLSRAVEYLDRELQNDYDRLRKQKGVKLADDHLGDDALHALYARSFWRQDSDPTLEKAAQPAYTYYRGQAAQYWPKRGRYLQGMAALVLSRAAQAKAAQPIMEALRQNAIHHEELGMYWKDVRPGYYWQQAPVETQSLLIEAFHEVAKDDKSVEEMKLWLLSHKRTHNWESTRATADACYALLLQGGRNWLEPTQPLQVTLGTTRINTTEGAEAGTGYVKRSFPAAEVRADMGNVTVQKTDAGVAWGGLYWQYFEQLDKITAAEKAPLTLTRQLFRETPGASGPVLTPMTAEAPLRVGEVLVVRLTLRTDRELEYVHLKDTRAAGLELISQTSGYRYQQGLGYYESPRDAATNFFLDFLPRGAHVFEYRLRAAQAGDFSSGISQVQCMYAPEFSSHSAGQRLRIGAQ</sequence>
<comment type="similarity">
    <text evidence="1">Belongs to the protease inhibitor I39 (alpha-2-macroglobulin) family. Bacterial alpha-2-macroglobulin subfamily.</text>
</comment>
<dbReference type="InterPro" id="IPR002890">
    <property type="entry name" value="MG2"/>
</dbReference>
<dbReference type="SMART" id="SM01360">
    <property type="entry name" value="A2M"/>
    <property type="match status" value="1"/>
</dbReference>
<feature type="region of interest" description="Disordered" evidence="2">
    <location>
        <begin position="1471"/>
        <end position="1496"/>
    </location>
</feature>
<reference evidence="5 6" key="1">
    <citation type="submission" date="2018-12" db="EMBL/GenBank/DDBJ databases">
        <title>Hymenobacter gummosus sp. nov., isolated from a spring.</title>
        <authorList>
            <person name="Nie L."/>
        </authorList>
    </citation>
    <scope>NUCLEOTIDE SEQUENCE [LARGE SCALE GENOMIC DNA]</scope>
    <source>
        <strain evidence="5 6">KCTC 52166</strain>
    </source>
</reference>
<dbReference type="Gene3D" id="2.20.130.20">
    <property type="match status" value="1"/>
</dbReference>
<name>A0A431U1T4_9BACT</name>
<dbReference type="EMBL" id="RXOF01000007">
    <property type="protein sequence ID" value="RTQ49150.1"/>
    <property type="molecule type" value="Genomic_DNA"/>
</dbReference>
<dbReference type="PANTHER" id="PTHR40094">
    <property type="entry name" value="ALPHA-2-MACROGLOBULIN HOMOLOG"/>
    <property type="match status" value="1"/>
</dbReference>
<dbReference type="InterPro" id="IPR051802">
    <property type="entry name" value="YfhM-like"/>
</dbReference>
<dbReference type="InterPro" id="IPR008930">
    <property type="entry name" value="Terpenoid_cyclase/PrenylTrfase"/>
</dbReference>
<evidence type="ECO:0000256" key="1">
    <source>
        <dbReference type="ARBA" id="ARBA00010556"/>
    </source>
</evidence>
<dbReference type="GO" id="GO:0004866">
    <property type="term" value="F:endopeptidase inhibitor activity"/>
    <property type="evidence" value="ECO:0007669"/>
    <property type="project" value="InterPro"/>
</dbReference>
<dbReference type="PANTHER" id="PTHR40094:SF1">
    <property type="entry name" value="UBIQUITIN DOMAIN-CONTAINING PROTEIN"/>
    <property type="match status" value="1"/>
</dbReference>
<dbReference type="InterPro" id="IPR011990">
    <property type="entry name" value="TPR-like_helical_dom_sf"/>
</dbReference>
<evidence type="ECO:0000313" key="5">
    <source>
        <dbReference type="EMBL" id="RTQ49150.1"/>
    </source>
</evidence>
<accession>A0A431U1T4</accession>
<dbReference type="SUPFAM" id="SSF48452">
    <property type="entry name" value="TPR-like"/>
    <property type="match status" value="1"/>
</dbReference>
<dbReference type="Gene3D" id="1.25.40.10">
    <property type="entry name" value="Tetratricopeptide repeat domain"/>
    <property type="match status" value="1"/>
</dbReference>
<dbReference type="Pfam" id="PF01835">
    <property type="entry name" value="MG2"/>
    <property type="match status" value="1"/>
</dbReference>
<dbReference type="Pfam" id="PF17973">
    <property type="entry name" value="bMG10"/>
    <property type="match status" value="1"/>
</dbReference>
<evidence type="ECO:0000313" key="6">
    <source>
        <dbReference type="Proteomes" id="UP000282184"/>
    </source>
</evidence>
<protein>
    <recommendedName>
        <fullName evidence="4">Alpha-2-macroglobulin domain-containing protein</fullName>
    </recommendedName>
</protein>
<gene>
    <name evidence="5" type="ORF">EJV47_13460</name>
</gene>
<dbReference type="OrthoDB" id="9767116at2"/>
<proteinExistence type="inferred from homology"/>
<evidence type="ECO:0000256" key="3">
    <source>
        <dbReference type="SAM" id="SignalP"/>
    </source>
</evidence>
<organism evidence="5 6">
    <name type="scientific">Hymenobacter gummosus</name>
    <dbReference type="NCBI Taxonomy" id="1776032"/>
    <lineage>
        <taxon>Bacteria</taxon>
        <taxon>Pseudomonadati</taxon>
        <taxon>Bacteroidota</taxon>
        <taxon>Cytophagia</taxon>
        <taxon>Cytophagales</taxon>
        <taxon>Hymenobacteraceae</taxon>
        <taxon>Hymenobacter</taxon>
    </lineage>
</organism>
<dbReference type="Proteomes" id="UP000282184">
    <property type="component" value="Unassembled WGS sequence"/>
</dbReference>
<feature type="chain" id="PRO_5019517963" description="Alpha-2-macroglobulin domain-containing protein" evidence="3">
    <location>
        <begin position="24"/>
        <end position="2140"/>
    </location>
</feature>
<feature type="region of interest" description="Disordered" evidence="2">
    <location>
        <begin position="811"/>
        <end position="841"/>
    </location>
</feature>
<dbReference type="InterPro" id="IPR041246">
    <property type="entry name" value="Bact_MG10"/>
</dbReference>
<feature type="signal peptide" evidence="3">
    <location>
        <begin position="1"/>
        <end position="23"/>
    </location>
</feature>
<evidence type="ECO:0000256" key="2">
    <source>
        <dbReference type="SAM" id="MobiDB-lite"/>
    </source>
</evidence>
<dbReference type="SUPFAM" id="SSF48239">
    <property type="entry name" value="Terpenoid cyclases/Protein prenyltransferases"/>
    <property type="match status" value="1"/>
</dbReference>
<dbReference type="Gene3D" id="2.60.40.1930">
    <property type="match status" value="1"/>
</dbReference>
<dbReference type="Pfam" id="PF00207">
    <property type="entry name" value="A2M"/>
    <property type="match status" value="1"/>
</dbReference>
<dbReference type="RefSeq" id="WP_126693681.1">
    <property type="nucleotide sequence ID" value="NZ_RXOF01000007.1"/>
</dbReference>
<dbReference type="Gene3D" id="1.50.10.20">
    <property type="match status" value="1"/>
</dbReference>
<dbReference type="InterPro" id="IPR001599">
    <property type="entry name" value="Macroglobln_a2"/>
</dbReference>
<feature type="domain" description="Alpha-2-macroglobulin" evidence="4">
    <location>
        <begin position="1319"/>
        <end position="1409"/>
    </location>
</feature>
<comment type="caution">
    <text evidence="5">The sequence shown here is derived from an EMBL/GenBank/DDBJ whole genome shotgun (WGS) entry which is preliminary data.</text>
</comment>
<keyword evidence="6" id="KW-1185">Reference proteome</keyword>
<evidence type="ECO:0000259" key="4">
    <source>
        <dbReference type="SMART" id="SM01360"/>
    </source>
</evidence>
<feature type="compositionally biased region" description="Acidic residues" evidence="2">
    <location>
        <begin position="816"/>
        <end position="829"/>
    </location>
</feature>
<dbReference type="SMART" id="SM01419">
    <property type="entry name" value="Thiol-ester_cl"/>
    <property type="match status" value="1"/>
</dbReference>
<keyword evidence="3" id="KW-0732">Signal</keyword>
<dbReference type="InterPro" id="IPR047565">
    <property type="entry name" value="Alpha-macroglob_thiol-ester_cl"/>
</dbReference>